<keyword evidence="3" id="KW-1185">Reference proteome</keyword>
<accession>A0A9Q1LDA6</accession>
<feature type="region of interest" description="Disordered" evidence="1">
    <location>
        <begin position="1"/>
        <end position="151"/>
    </location>
</feature>
<evidence type="ECO:0000313" key="3">
    <source>
        <dbReference type="Proteomes" id="UP001152561"/>
    </source>
</evidence>
<evidence type="ECO:0000256" key="1">
    <source>
        <dbReference type="SAM" id="MobiDB-lite"/>
    </source>
</evidence>
<comment type="caution">
    <text evidence="2">The sequence shown here is derived from an EMBL/GenBank/DDBJ whole genome shotgun (WGS) entry which is preliminary data.</text>
</comment>
<sequence length="268" mass="28086">MVASPRVQTGASKGRTEVLKQDGQHVGKAQAVDLNGGDEDSPKVANIGGQPPGAQTGAGKGRNWKPNGDKSQLSETKNGEEIVDQPPGTHTEAGKDRTSGEIENDGQPMGTQTGVGKGRTLDKSSMDGQPAGTQTGVGKGRILDKEDMKEVETGEVTYGQPSGSQTEAGKGGNNVVTVKEQIFAPQTVRSKGLTKGTTTQDHSTISPAVKQSAIFRKLAVMHGNIEVQSDTDQKARTAIEIAMAQGGRIEGSSIEADRVQAEIWKRSD</sequence>
<organism evidence="2 3">
    <name type="scientific">Anisodus acutangulus</name>
    <dbReference type="NCBI Taxonomy" id="402998"/>
    <lineage>
        <taxon>Eukaryota</taxon>
        <taxon>Viridiplantae</taxon>
        <taxon>Streptophyta</taxon>
        <taxon>Embryophyta</taxon>
        <taxon>Tracheophyta</taxon>
        <taxon>Spermatophyta</taxon>
        <taxon>Magnoliopsida</taxon>
        <taxon>eudicotyledons</taxon>
        <taxon>Gunneridae</taxon>
        <taxon>Pentapetalae</taxon>
        <taxon>asterids</taxon>
        <taxon>lamiids</taxon>
        <taxon>Solanales</taxon>
        <taxon>Solanaceae</taxon>
        <taxon>Solanoideae</taxon>
        <taxon>Hyoscyameae</taxon>
        <taxon>Anisodus</taxon>
    </lineage>
</organism>
<reference evidence="3" key="1">
    <citation type="journal article" date="2023" name="Proc. Natl. Acad. Sci. U.S.A.">
        <title>Genomic and structural basis for evolution of tropane alkaloid biosynthesis.</title>
        <authorList>
            <person name="Wanga Y.-J."/>
            <person name="Taina T."/>
            <person name="Yua J.-Y."/>
            <person name="Lia J."/>
            <person name="Xua B."/>
            <person name="Chenc J."/>
            <person name="D'Auriad J.C."/>
            <person name="Huanga J.-P."/>
            <person name="Huanga S.-X."/>
        </authorList>
    </citation>
    <scope>NUCLEOTIDE SEQUENCE [LARGE SCALE GENOMIC DNA]</scope>
    <source>
        <strain evidence="3">cv. KIB-2019</strain>
    </source>
</reference>
<feature type="compositionally biased region" description="Basic and acidic residues" evidence="1">
    <location>
        <begin position="141"/>
        <end position="151"/>
    </location>
</feature>
<feature type="compositionally biased region" description="Low complexity" evidence="1">
    <location>
        <begin position="48"/>
        <end position="57"/>
    </location>
</feature>
<proteinExistence type="predicted"/>
<dbReference type="EMBL" id="JAJAGQ010000019">
    <property type="protein sequence ID" value="KAJ8533697.1"/>
    <property type="molecule type" value="Genomic_DNA"/>
</dbReference>
<evidence type="ECO:0000313" key="2">
    <source>
        <dbReference type="EMBL" id="KAJ8533697.1"/>
    </source>
</evidence>
<feature type="compositionally biased region" description="Polar residues" evidence="1">
    <location>
        <begin position="1"/>
        <end position="11"/>
    </location>
</feature>
<gene>
    <name evidence="2" type="ORF">K7X08_007021</name>
</gene>
<protein>
    <submittedName>
        <fullName evidence="2">Uncharacterized protein</fullName>
    </submittedName>
</protein>
<dbReference type="AlphaFoldDB" id="A0A9Q1LDA6"/>
<dbReference type="Proteomes" id="UP001152561">
    <property type="component" value="Unassembled WGS sequence"/>
</dbReference>
<feature type="compositionally biased region" description="Basic and acidic residues" evidence="1">
    <location>
        <begin position="14"/>
        <end position="25"/>
    </location>
</feature>
<name>A0A9Q1LDA6_9SOLA</name>